<evidence type="ECO:0000256" key="1">
    <source>
        <dbReference type="ARBA" id="ARBA00005250"/>
    </source>
</evidence>
<gene>
    <name evidence="3" type="primary">gloB_2</name>
    <name evidence="3" type="ORF">PSAL_029310</name>
</gene>
<dbReference type="InterPro" id="IPR001279">
    <property type="entry name" value="Metallo-B-lactamas"/>
</dbReference>
<dbReference type="GO" id="GO:0017001">
    <property type="term" value="P:antibiotic catabolic process"/>
    <property type="evidence" value="ECO:0007669"/>
    <property type="project" value="UniProtKB-ARBA"/>
</dbReference>
<dbReference type="SUPFAM" id="SSF56281">
    <property type="entry name" value="Metallo-hydrolase/oxidoreductase"/>
    <property type="match status" value="1"/>
</dbReference>
<evidence type="ECO:0000313" key="3">
    <source>
        <dbReference type="EMBL" id="QPM91676.1"/>
    </source>
</evidence>
<dbReference type="KEGG" id="palw:PSAL_029310"/>
<sequence length="267" mass="28784">MNASDLPVAAEWYVATPLSPGLTLVTEPHVHPIFSANMYLIEGERRDLIIDSGMGVAPLRPFVDGLREDPTKPLTCLTTHTHVDHFGAVQEFDSRLVHEIEAEGMANPPAYSLDAGALPADLVAAFETAGYPPLWPLLIDALPHAGYDPESYDFKGATATGTLIEGDVIDLGGWQAEVLHLPGHCPGQIGLWQAETGLLFSADAIYDGPLLWQGAGYDVPAYAATLRRLRDLPASLVHGGHDPAFGRARMIGICDEYLDLWQAQGLI</sequence>
<dbReference type="Pfam" id="PF00753">
    <property type="entry name" value="Lactamase_B"/>
    <property type="match status" value="1"/>
</dbReference>
<dbReference type="PANTHER" id="PTHR42951">
    <property type="entry name" value="METALLO-BETA-LACTAMASE DOMAIN-CONTAINING"/>
    <property type="match status" value="1"/>
</dbReference>
<dbReference type="EC" id="3.1.2.6" evidence="3"/>
<dbReference type="OrthoDB" id="7253658at2"/>
<dbReference type="GO" id="GO:0004416">
    <property type="term" value="F:hydroxyacylglutathione hydrolase activity"/>
    <property type="evidence" value="ECO:0007669"/>
    <property type="project" value="UniProtKB-EC"/>
</dbReference>
<dbReference type="PANTHER" id="PTHR42951:SF4">
    <property type="entry name" value="ACYL-COENZYME A THIOESTERASE MBLAC2"/>
    <property type="match status" value="1"/>
</dbReference>
<evidence type="ECO:0000259" key="2">
    <source>
        <dbReference type="SMART" id="SM00849"/>
    </source>
</evidence>
<organism evidence="3 4">
    <name type="scientific">Pseudooceanicola algae</name>
    <dbReference type="NCBI Taxonomy" id="1537215"/>
    <lineage>
        <taxon>Bacteria</taxon>
        <taxon>Pseudomonadati</taxon>
        <taxon>Pseudomonadota</taxon>
        <taxon>Alphaproteobacteria</taxon>
        <taxon>Rhodobacterales</taxon>
        <taxon>Paracoccaceae</taxon>
        <taxon>Pseudooceanicola</taxon>
    </lineage>
</organism>
<name>A0A418SG74_9RHOB</name>
<evidence type="ECO:0000313" key="4">
    <source>
        <dbReference type="Proteomes" id="UP000283786"/>
    </source>
</evidence>
<proteinExistence type="inferred from homology"/>
<dbReference type="EMBL" id="CP060436">
    <property type="protein sequence ID" value="QPM91676.1"/>
    <property type="molecule type" value="Genomic_DNA"/>
</dbReference>
<feature type="domain" description="Metallo-beta-lactamase" evidence="2">
    <location>
        <begin position="35"/>
        <end position="241"/>
    </location>
</feature>
<dbReference type="SMART" id="SM00849">
    <property type="entry name" value="Lactamase_B"/>
    <property type="match status" value="1"/>
</dbReference>
<protein>
    <submittedName>
        <fullName evidence="3">Hydroxyacylglutathione hydrolase</fullName>
        <ecNumber evidence="3">3.1.2.6</ecNumber>
    </submittedName>
</protein>
<dbReference type="Gene3D" id="3.60.15.10">
    <property type="entry name" value="Ribonuclease Z/Hydroxyacylglutathione hydrolase-like"/>
    <property type="match status" value="1"/>
</dbReference>
<accession>A0A418SG74</accession>
<dbReference type="InterPro" id="IPR050855">
    <property type="entry name" value="NDM-1-like"/>
</dbReference>
<reference evidence="3 4" key="1">
    <citation type="submission" date="2020-08" db="EMBL/GenBank/DDBJ databases">
        <title>Genome sequence of Rhodobacteraceae bacterium Lw-13e.</title>
        <authorList>
            <person name="Poehlein A."/>
            <person name="Wolter L."/>
            <person name="Daniel R."/>
            <person name="Brinkhoff T."/>
        </authorList>
    </citation>
    <scope>NUCLEOTIDE SEQUENCE [LARGE SCALE GENOMIC DNA]</scope>
    <source>
        <strain evidence="3 4">Lw-13e</strain>
    </source>
</reference>
<keyword evidence="3" id="KW-0378">Hydrolase</keyword>
<comment type="similarity">
    <text evidence="1">Belongs to the metallo-beta-lactamase superfamily. Class-B beta-lactamase family.</text>
</comment>
<dbReference type="Proteomes" id="UP000283786">
    <property type="component" value="Chromosome"/>
</dbReference>
<dbReference type="AlphaFoldDB" id="A0A418SG74"/>
<keyword evidence="4" id="KW-1185">Reference proteome</keyword>
<dbReference type="InterPro" id="IPR036866">
    <property type="entry name" value="RibonucZ/Hydroxyglut_hydro"/>
</dbReference>
<dbReference type="RefSeq" id="WP_119839309.1">
    <property type="nucleotide sequence ID" value="NZ_CP060436.1"/>
</dbReference>